<evidence type="ECO:0000259" key="1">
    <source>
        <dbReference type="PROSITE" id="PS51085"/>
    </source>
</evidence>
<dbReference type="Gene3D" id="3.10.20.30">
    <property type="match status" value="1"/>
</dbReference>
<gene>
    <name evidence="2" type="ORF">CO192_00175</name>
    <name evidence="3" type="ORF">EAO82_00575</name>
</gene>
<dbReference type="InterPro" id="IPR012675">
    <property type="entry name" value="Beta-grasp_dom_sf"/>
</dbReference>
<organism evidence="2 4">
    <name type="scientific">Halopseudomonas pelagia</name>
    <dbReference type="NCBI Taxonomy" id="553151"/>
    <lineage>
        <taxon>Bacteria</taxon>
        <taxon>Pseudomonadati</taxon>
        <taxon>Pseudomonadota</taxon>
        <taxon>Gammaproteobacteria</taxon>
        <taxon>Pseudomonadales</taxon>
        <taxon>Pseudomonadaceae</taxon>
        <taxon>Halopseudomonas</taxon>
    </lineage>
</organism>
<dbReference type="PROSITE" id="PS00197">
    <property type="entry name" value="2FE2S_FER_1"/>
    <property type="match status" value="1"/>
</dbReference>
<keyword evidence="5" id="KW-1185">Reference proteome</keyword>
<dbReference type="Proteomes" id="UP000344571">
    <property type="component" value="Chromosome"/>
</dbReference>
<sequence>MGNWYEVRERISGQVFRCLPEQSVLRAMEIQGKRCLPVGCRGGGCGLCKVQVISGEYQCGPMSRKHVPDAALACGEALACRLYPLSDLTIECRTPKASAEIQQQTQ</sequence>
<proteinExistence type="predicted"/>
<dbReference type="InterPro" id="IPR006058">
    <property type="entry name" value="2Fe2S_fd_BS"/>
</dbReference>
<dbReference type="GO" id="GO:0051537">
    <property type="term" value="F:2 iron, 2 sulfur cluster binding"/>
    <property type="evidence" value="ECO:0007669"/>
    <property type="project" value="InterPro"/>
</dbReference>
<dbReference type="PROSITE" id="PS51085">
    <property type="entry name" value="2FE2S_FER_2"/>
    <property type="match status" value="1"/>
</dbReference>
<evidence type="ECO:0000313" key="4">
    <source>
        <dbReference type="Proteomes" id="UP000243750"/>
    </source>
</evidence>
<dbReference type="EMBL" id="NWMT01000013">
    <property type="protein sequence ID" value="PCD01416.1"/>
    <property type="molecule type" value="Genomic_DNA"/>
</dbReference>
<dbReference type="Pfam" id="PF00111">
    <property type="entry name" value="Fer2"/>
    <property type="match status" value="1"/>
</dbReference>
<evidence type="ECO:0000313" key="3">
    <source>
        <dbReference type="EMBL" id="QFY54995.1"/>
    </source>
</evidence>
<dbReference type="InterPro" id="IPR036010">
    <property type="entry name" value="2Fe-2S_ferredoxin-like_sf"/>
</dbReference>
<dbReference type="EMBL" id="CP033116">
    <property type="protein sequence ID" value="QFY54995.1"/>
    <property type="molecule type" value="Genomic_DNA"/>
</dbReference>
<dbReference type="CDD" id="cd00207">
    <property type="entry name" value="fer2"/>
    <property type="match status" value="1"/>
</dbReference>
<evidence type="ECO:0000313" key="5">
    <source>
        <dbReference type="Proteomes" id="UP000344571"/>
    </source>
</evidence>
<reference evidence="2 4" key="1">
    <citation type="submission" date="2017-09" db="EMBL/GenBank/DDBJ databases">
        <title>Bacterial and phytoplankton interrelationship in Kongsfjorden, an Arctic fjord.</title>
        <authorList>
            <person name="Sinha R."/>
            <person name="Krishnan K."/>
        </authorList>
    </citation>
    <scope>NUCLEOTIDE SEQUENCE [LARGE SCALE GENOMIC DNA]</scope>
    <source>
        <strain evidence="2 4">58</strain>
    </source>
</reference>
<evidence type="ECO:0000313" key="2">
    <source>
        <dbReference type="EMBL" id="PCD01416.1"/>
    </source>
</evidence>
<dbReference type="RefSeq" id="WP_096344623.1">
    <property type="nucleotide sequence ID" value="NZ_CP033116.1"/>
</dbReference>
<dbReference type="Proteomes" id="UP000243750">
    <property type="component" value="Unassembled WGS sequence"/>
</dbReference>
<dbReference type="InterPro" id="IPR001041">
    <property type="entry name" value="2Fe-2S_ferredoxin-type"/>
</dbReference>
<dbReference type="AlphaFoldDB" id="A0AA91Z920"/>
<accession>A0AA91Z920</accession>
<feature type="domain" description="2Fe-2S ferredoxin-type" evidence="1">
    <location>
        <begin position="5"/>
        <end position="96"/>
    </location>
</feature>
<name>A0AA91Z920_9GAMM</name>
<reference evidence="3 5" key="2">
    <citation type="submission" date="2018-10" db="EMBL/GenBank/DDBJ databases">
        <title>Complete genome sequence of Pseudomonas pelagia strain Kongs-67.</title>
        <authorList>
            <person name="Sinha R.K."/>
            <person name="Krishnan K."/>
        </authorList>
    </citation>
    <scope>NUCLEOTIDE SEQUENCE [LARGE SCALE GENOMIC DNA]</scope>
    <source>
        <strain evidence="3 5">Kongs-67</strain>
    </source>
</reference>
<dbReference type="SUPFAM" id="SSF54292">
    <property type="entry name" value="2Fe-2S ferredoxin-like"/>
    <property type="match status" value="1"/>
</dbReference>
<protein>
    <submittedName>
        <fullName evidence="2">Ferredoxin</fullName>
    </submittedName>
</protein>